<feature type="region of interest" description="Disordered" evidence="2">
    <location>
        <begin position="880"/>
        <end position="902"/>
    </location>
</feature>
<dbReference type="Gene3D" id="3.40.50.10810">
    <property type="entry name" value="Tandem AAA-ATPase domain"/>
    <property type="match status" value="1"/>
</dbReference>
<dbReference type="SMART" id="SM00487">
    <property type="entry name" value="DEXDc"/>
    <property type="match status" value="1"/>
</dbReference>
<dbReference type="SMART" id="SM00490">
    <property type="entry name" value="HELICc"/>
    <property type="match status" value="1"/>
</dbReference>
<dbReference type="Gene3D" id="1.20.120.850">
    <property type="entry name" value="SWI2/SNF2 ATPases, N-terminal domain"/>
    <property type="match status" value="1"/>
</dbReference>
<evidence type="ECO:0000256" key="2">
    <source>
        <dbReference type="SAM" id="MobiDB-lite"/>
    </source>
</evidence>
<dbReference type="PANTHER" id="PTHR45629:SF7">
    <property type="entry name" value="DNA EXCISION REPAIR PROTEIN ERCC-6-RELATED"/>
    <property type="match status" value="1"/>
</dbReference>
<dbReference type="InterPro" id="IPR022138">
    <property type="entry name" value="DUF3670"/>
</dbReference>
<feature type="domain" description="Helicase C-terminal" evidence="4">
    <location>
        <begin position="912"/>
        <end position="1066"/>
    </location>
</feature>
<dbReference type="SUPFAM" id="SSF52540">
    <property type="entry name" value="P-loop containing nucleoside triphosphate hydrolases"/>
    <property type="match status" value="2"/>
</dbReference>
<sequence length="1081" mass="112404">MTHLPLSPAAPQPGLSAALAGCAAAFLPSDPPRTGQVAFWRPDGGPLDSAVDALNARTATPSDAAPAQAPDGQLPAAATGRLTVALPRERRPRSDGARPGDARPGDDSGIVLRDVPALLLPVADALPLLTRARSGGDADPSLVFWGTAALVALQLVARGRLLPGLSPQGYDAWRLGPFDAADGERVRALAAAMPPYARAAPLPAADASATDGAVLLPDAERHLRGFLDAVADGLPRSPAADLVTGAPAFAASAPQHIPEQHAWAAEIAAGHDAGVRLSLRLEVRGPGGLSTASGEGAGDLLAAPGSLTFAAVLQVHSLTDPGVVADAAEVWAGGPATGEAFGARARMDTLVTLRRAAAVWAPLAPLLSAAVPDTLELDDEEAVALLGPAGRSLAAAGVQVHWPKELVTGLTSHAVVGHAAPGDGTGPTDAAGTPGEEARHQGDGGAAWGGRSGGPAALLSADALLSFSWRFSVGGRALDRAELDRLAEAGRPLVRLRDRWVLIDTEALRAARGRTDRTLTPLDALGAALTGSTETDDGERVAVEVTGPLAVLRDRLADPERPDPEPVSQPAALAATLRDYQLRGLQWLHRMTSLGLGCCLADDMGLGKTITLIALHLHRAGSPKTAGPTLVVCPTSLLGNWQREIEKFAPGTAVRRYHGARRDLAGLAPDEFVLTTYGTLRMDAARLAEAGWGLVVADEAQHVKNPASATARALRTVPAGARVALTGTPVENNLSELWAVLDWTTPGLLGPLGRFRTRYAQVIEGGSASPGAVAAAERLARLVRPFLLRRRKSDPGIAPELPPKTETDRAVALTAEQAGLYEAVVREGLAEIAGTDGFARRGLVVKLLTSLKQICNHPAQYLKELDGGGTASAGRSEALVPAPETGAPTGAPVSQGAGNSPRIAGRSGKVELLDELLETLLAEEASVLVFTQYVQMARLLERHLTGRGIPVQLLHGQTPVARREEMVRCFQEGAVPVFLLSLKAAGTGLNLTRASHVVHFDRWWNPAVETQATDRAYRIGQTQPVQVHRMIAEGTAEDRIAGMLARKQQLADAVLGAGDAALTELTDAELAELVTLRGEHG</sequence>
<feature type="region of interest" description="Disordered" evidence="2">
    <location>
        <begin position="417"/>
        <end position="451"/>
    </location>
</feature>
<evidence type="ECO:0000313" key="5">
    <source>
        <dbReference type="EMBL" id="MFC5892455.1"/>
    </source>
</evidence>
<dbReference type="PROSITE" id="PS51192">
    <property type="entry name" value="HELICASE_ATP_BIND_1"/>
    <property type="match status" value="1"/>
</dbReference>
<dbReference type="PANTHER" id="PTHR45629">
    <property type="entry name" value="SNF2/RAD54 FAMILY MEMBER"/>
    <property type="match status" value="1"/>
</dbReference>
<dbReference type="CDD" id="cd18793">
    <property type="entry name" value="SF2_C_SNF"/>
    <property type="match status" value="1"/>
</dbReference>
<dbReference type="Pfam" id="PF00271">
    <property type="entry name" value="Helicase_C"/>
    <property type="match status" value="1"/>
</dbReference>
<evidence type="ECO:0000259" key="3">
    <source>
        <dbReference type="PROSITE" id="PS51192"/>
    </source>
</evidence>
<dbReference type="Gene3D" id="3.40.50.300">
    <property type="entry name" value="P-loop containing nucleotide triphosphate hydrolases"/>
    <property type="match status" value="1"/>
</dbReference>
<evidence type="ECO:0000259" key="4">
    <source>
        <dbReference type="PROSITE" id="PS51194"/>
    </source>
</evidence>
<dbReference type="InterPro" id="IPR050496">
    <property type="entry name" value="SNF2_RAD54_helicase_repair"/>
</dbReference>
<feature type="compositionally biased region" description="Low complexity" evidence="2">
    <location>
        <begin position="881"/>
        <end position="892"/>
    </location>
</feature>
<name>A0ABW1FDY7_9ACTN</name>
<dbReference type="Pfam" id="PF12419">
    <property type="entry name" value="DUF3670"/>
    <property type="match status" value="1"/>
</dbReference>
<accession>A0ABW1FDY7</accession>
<keyword evidence="6" id="KW-1185">Reference proteome</keyword>
<dbReference type="InterPro" id="IPR014001">
    <property type="entry name" value="Helicase_ATP-bd"/>
</dbReference>
<protein>
    <submittedName>
        <fullName evidence="5">SNF2-related protein</fullName>
    </submittedName>
</protein>
<reference evidence="6" key="1">
    <citation type="journal article" date="2019" name="Int. J. Syst. Evol. Microbiol.">
        <title>The Global Catalogue of Microorganisms (GCM) 10K type strain sequencing project: providing services to taxonomists for standard genome sequencing and annotation.</title>
        <authorList>
            <consortium name="The Broad Institute Genomics Platform"/>
            <consortium name="The Broad Institute Genome Sequencing Center for Infectious Disease"/>
            <person name="Wu L."/>
            <person name="Ma J."/>
        </authorList>
    </citation>
    <scope>NUCLEOTIDE SEQUENCE [LARGE SCALE GENOMIC DNA]</scope>
    <source>
        <strain evidence="6">CGMCC 1.15809</strain>
    </source>
</reference>
<comment type="caution">
    <text evidence="5">The sequence shown here is derived from an EMBL/GenBank/DDBJ whole genome shotgun (WGS) entry which is preliminary data.</text>
</comment>
<gene>
    <name evidence="5" type="ORF">ACFP3M_06445</name>
</gene>
<dbReference type="InterPro" id="IPR000330">
    <property type="entry name" value="SNF2_N"/>
</dbReference>
<organism evidence="5 6">
    <name type="scientific">Streptomyces ramulosus</name>
    <dbReference type="NCBI Taxonomy" id="47762"/>
    <lineage>
        <taxon>Bacteria</taxon>
        <taxon>Bacillati</taxon>
        <taxon>Actinomycetota</taxon>
        <taxon>Actinomycetes</taxon>
        <taxon>Kitasatosporales</taxon>
        <taxon>Streptomycetaceae</taxon>
        <taxon>Streptomyces</taxon>
    </lineage>
</organism>
<dbReference type="RefSeq" id="WP_345087817.1">
    <property type="nucleotide sequence ID" value="NZ_BAAAWG010000013.1"/>
</dbReference>
<proteinExistence type="predicted"/>
<evidence type="ECO:0000313" key="6">
    <source>
        <dbReference type="Proteomes" id="UP001596241"/>
    </source>
</evidence>
<feature type="compositionally biased region" description="Low complexity" evidence="2">
    <location>
        <begin position="419"/>
        <end position="435"/>
    </location>
</feature>
<feature type="compositionally biased region" description="Basic and acidic residues" evidence="2">
    <location>
        <begin position="87"/>
        <end position="106"/>
    </location>
</feature>
<dbReference type="InterPro" id="IPR038718">
    <property type="entry name" value="SNF2-like_sf"/>
</dbReference>
<dbReference type="EMBL" id="JBHSPW010000002">
    <property type="protein sequence ID" value="MFC5892455.1"/>
    <property type="molecule type" value="Genomic_DNA"/>
</dbReference>
<keyword evidence="1" id="KW-0378">Hydrolase</keyword>
<dbReference type="InterPro" id="IPR001650">
    <property type="entry name" value="Helicase_C-like"/>
</dbReference>
<dbReference type="InterPro" id="IPR049730">
    <property type="entry name" value="SNF2/RAD54-like_C"/>
</dbReference>
<evidence type="ECO:0000256" key="1">
    <source>
        <dbReference type="ARBA" id="ARBA00022801"/>
    </source>
</evidence>
<dbReference type="PROSITE" id="PS51194">
    <property type="entry name" value="HELICASE_CTER"/>
    <property type="match status" value="1"/>
</dbReference>
<feature type="region of interest" description="Disordered" evidence="2">
    <location>
        <begin position="82"/>
        <end position="109"/>
    </location>
</feature>
<dbReference type="Pfam" id="PF00176">
    <property type="entry name" value="SNF2-rel_dom"/>
    <property type="match status" value="1"/>
</dbReference>
<dbReference type="Proteomes" id="UP001596241">
    <property type="component" value="Unassembled WGS sequence"/>
</dbReference>
<feature type="domain" description="Helicase ATP-binding" evidence="3">
    <location>
        <begin position="589"/>
        <end position="747"/>
    </location>
</feature>
<dbReference type="InterPro" id="IPR027417">
    <property type="entry name" value="P-loop_NTPase"/>
</dbReference>